<gene>
    <name evidence="6" type="ORF">SAMN04489723_107207</name>
</gene>
<evidence type="ECO:0000313" key="6">
    <source>
        <dbReference type="EMBL" id="SFB33433.1"/>
    </source>
</evidence>
<name>A0A1I1AAK8_9BACT</name>
<dbReference type="RefSeq" id="WP_092897463.1">
    <property type="nucleotide sequence ID" value="NZ_FOKK01000007.1"/>
</dbReference>
<keyword evidence="7" id="KW-1185">Reference proteome</keyword>
<dbReference type="GO" id="GO:0004308">
    <property type="term" value="F:exo-alpha-sialidase activity"/>
    <property type="evidence" value="ECO:0007669"/>
    <property type="project" value="UniProtKB-EC"/>
</dbReference>
<comment type="similarity">
    <text evidence="2">Belongs to the glycosyl hydrolase 33 family.</text>
</comment>
<feature type="domain" description="Sialidase" evidence="4">
    <location>
        <begin position="180"/>
        <end position="489"/>
    </location>
</feature>
<dbReference type="InterPro" id="IPR026856">
    <property type="entry name" value="Sialidase_fam"/>
</dbReference>
<dbReference type="Proteomes" id="UP000198790">
    <property type="component" value="Unassembled WGS sequence"/>
</dbReference>
<dbReference type="InterPro" id="IPR029456">
    <property type="entry name" value="Sialidase_N"/>
</dbReference>
<evidence type="ECO:0000256" key="1">
    <source>
        <dbReference type="ARBA" id="ARBA00000427"/>
    </source>
</evidence>
<dbReference type="GO" id="GO:0009313">
    <property type="term" value="P:oligosaccharide catabolic process"/>
    <property type="evidence" value="ECO:0007669"/>
    <property type="project" value="TreeGrafter"/>
</dbReference>
<dbReference type="EMBL" id="FOKK01000007">
    <property type="protein sequence ID" value="SFB33433.1"/>
    <property type="molecule type" value="Genomic_DNA"/>
</dbReference>
<dbReference type="AlphaFoldDB" id="A0A1I1AAK8"/>
<evidence type="ECO:0000313" key="7">
    <source>
        <dbReference type="Proteomes" id="UP000198790"/>
    </source>
</evidence>
<comment type="catalytic activity">
    <reaction evidence="1">
        <text>Hydrolysis of alpha-(2-&gt;3)-, alpha-(2-&gt;6)-, alpha-(2-&gt;8)- glycosidic linkages of terminal sialic acid residues in oligosaccharides, glycoproteins, glycolipids, colominic acid and synthetic substrates.</text>
        <dbReference type="EC" id="3.2.1.18"/>
    </reaction>
</comment>
<feature type="domain" description="Sialidase N-terminal" evidence="5">
    <location>
        <begin position="24"/>
        <end position="142"/>
    </location>
</feature>
<dbReference type="Pfam" id="PF13859">
    <property type="entry name" value="BNR_3"/>
    <property type="match status" value="1"/>
</dbReference>
<dbReference type="PANTHER" id="PTHR10628:SF30">
    <property type="entry name" value="EXO-ALPHA-SIALIDASE"/>
    <property type="match status" value="1"/>
</dbReference>
<evidence type="ECO:0000256" key="2">
    <source>
        <dbReference type="ARBA" id="ARBA00009348"/>
    </source>
</evidence>
<dbReference type="SUPFAM" id="SSF50939">
    <property type="entry name" value="Sialidases"/>
    <property type="match status" value="1"/>
</dbReference>
<accession>A0A1I1AAK8</accession>
<dbReference type="CDD" id="cd15482">
    <property type="entry name" value="Sialidase_non-viral"/>
    <property type="match status" value="1"/>
</dbReference>
<dbReference type="OrthoDB" id="7294637at2"/>
<proteinExistence type="inferred from homology"/>
<dbReference type="STRING" id="237018.SAMN04489723_107207"/>
<protein>
    <recommendedName>
        <fullName evidence="3">exo-alpha-sialidase</fullName>
        <ecNumber evidence="3">3.2.1.18</ecNumber>
    </recommendedName>
</protein>
<dbReference type="GO" id="GO:0005737">
    <property type="term" value="C:cytoplasm"/>
    <property type="evidence" value="ECO:0007669"/>
    <property type="project" value="TreeGrafter"/>
</dbReference>
<organism evidence="6 7">
    <name type="scientific">Algoriphagus aquimarinus</name>
    <dbReference type="NCBI Taxonomy" id="237018"/>
    <lineage>
        <taxon>Bacteria</taxon>
        <taxon>Pseudomonadati</taxon>
        <taxon>Bacteroidota</taxon>
        <taxon>Cytophagia</taxon>
        <taxon>Cytophagales</taxon>
        <taxon>Cyclobacteriaceae</taxon>
        <taxon>Algoriphagus</taxon>
    </lineage>
</organism>
<dbReference type="Gene3D" id="2.120.10.10">
    <property type="match status" value="1"/>
</dbReference>
<dbReference type="InterPro" id="IPR011040">
    <property type="entry name" value="Sialidase"/>
</dbReference>
<reference evidence="6 7" key="1">
    <citation type="submission" date="2016-10" db="EMBL/GenBank/DDBJ databases">
        <authorList>
            <person name="de Groot N.N."/>
        </authorList>
    </citation>
    <scope>NUCLEOTIDE SEQUENCE [LARGE SCALE GENOMIC DNA]</scope>
    <source>
        <strain evidence="6 7">DSM 23399</strain>
    </source>
</reference>
<evidence type="ECO:0000256" key="3">
    <source>
        <dbReference type="ARBA" id="ARBA00012733"/>
    </source>
</evidence>
<sequence length="552" mass="61644">MKQLLLIIIISIQTQFLWGQDILITQNSIQTPVLKYKKLSPVIQFQLQSKNEFSVKKLVLEFEGTTNINDIDSVFLIDMGQDSTWHTERGSIVKQKALTEETATFTFSTPQQIKNNYFIAAVKLRDSTSLNHSISAGVKKVEFIEAQSLSFVADTNRIRQRVGVALRNGGDDGVVRYRIPGIASTNENSLLAIYDIRRDNGRDLQGNIDIGVSRSIDGGNTWEPMRIALDMGEFGNLPQKFNGVSDASILVDKNSNAIYIIGCWMHGVIDEQKGIPIKNLTENSTNWNHQWRNNGSLPGLDINITSQILLTKSTDDGKTWGEPVNITKQVKQPEWYLFAPAPGSGITLDDGTLVFPTQGKDKNQLPFSNITFSKDGGQAWQSSNPSYSNTTENMVVQLNDGSIMQNMRDNRNASNKSDSNGRAVFVTKDLGEEWVEHPTHHNALIEPVCMASIYKHTYTTATGNQKSILLFSNPNSKYKREQMTIKISLDEGKTWPEEYWTLLDKLSLSGGYSSLTSIDNNTIGILYEGSQAQMTFESIRLNELGIEDAQLP</sequence>
<dbReference type="InterPro" id="IPR036278">
    <property type="entry name" value="Sialidase_sf"/>
</dbReference>
<dbReference type="Pfam" id="PF14873">
    <property type="entry name" value="BNR_assoc_N"/>
    <property type="match status" value="1"/>
</dbReference>
<dbReference type="Gene3D" id="2.60.40.1290">
    <property type="match status" value="1"/>
</dbReference>
<evidence type="ECO:0000259" key="5">
    <source>
        <dbReference type="Pfam" id="PF14873"/>
    </source>
</evidence>
<dbReference type="PANTHER" id="PTHR10628">
    <property type="entry name" value="SIALIDASE"/>
    <property type="match status" value="1"/>
</dbReference>
<evidence type="ECO:0000259" key="4">
    <source>
        <dbReference type="Pfam" id="PF13859"/>
    </source>
</evidence>
<dbReference type="GO" id="GO:0016020">
    <property type="term" value="C:membrane"/>
    <property type="evidence" value="ECO:0007669"/>
    <property type="project" value="TreeGrafter"/>
</dbReference>
<dbReference type="GO" id="GO:0006689">
    <property type="term" value="P:ganglioside catabolic process"/>
    <property type="evidence" value="ECO:0007669"/>
    <property type="project" value="TreeGrafter"/>
</dbReference>
<dbReference type="EC" id="3.2.1.18" evidence="3"/>